<dbReference type="Pfam" id="PF02746">
    <property type="entry name" value="MR_MLE_N"/>
    <property type="match status" value="1"/>
</dbReference>
<evidence type="ECO:0000256" key="1">
    <source>
        <dbReference type="ARBA" id="ARBA00023239"/>
    </source>
</evidence>
<dbReference type="InterPro" id="IPR029017">
    <property type="entry name" value="Enolase-like_N"/>
</dbReference>
<dbReference type="SUPFAM" id="SSF51604">
    <property type="entry name" value="Enolase C-terminal domain-like"/>
    <property type="match status" value="1"/>
</dbReference>
<dbReference type="InterPro" id="IPR034593">
    <property type="entry name" value="DgoD-like"/>
</dbReference>
<dbReference type="Gene3D" id="3.20.20.120">
    <property type="entry name" value="Enolase-like C-terminal domain"/>
    <property type="match status" value="1"/>
</dbReference>
<dbReference type="SUPFAM" id="SSF54826">
    <property type="entry name" value="Enolase N-terminal domain-like"/>
    <property type="match status" value="1"/>
</dbReference>
<dbReference type="InterPro" id="IPR013342">
    <property type="entry name" value="Mandelate_racemase_C"/>
</dbReference>
<keyword evidence="1" id="KW-0456">Lyase</keyword>
<dbReference type="EMBL" id="CAEZTK010000007">
    <property type="protein sequence ID" value="CAB4561267.1"/>
    <property type="molecule type" value="Genomic_DNA"/>
</dbReference>
<organism evidence="3">
    <name type="scientific">freshwater metagenome</name>
    <dbReference type="NCBI Taxonomy" id="449393"/>
    <lineage>
        <taxon>unclassified sequences</taxon>
        <taxon>metagenomes</taxon>
        <taxon>ecological metagenomes</taxon>
    </lineage>
</organism>
<sequence length="395" mass="43889">MKIVSAKVFVVGTPPPHDGGVFWVFVKLTTDTGVEGIGEVYAVPFHPSVVEKMIEDVVDRYVIGTSPFDIESLWRRAYSAGFTQRPDVSMVAILSGIETACWDIMGKETNQPVYNLLGGKVRDRVRSYTYIYPAPGKDDSVYSNADISCERAATYIKDGFTALKFDPIGPYSAFDPRQLSIEMLDFTEKFVKQLREAVGDKVDLLLGTHGQLTPASAIRLARRIEKYDPLWFEEPTPPDMPEEMARVAEKTTIPIATGERLSTKYEFARVLRNNSASILQMAIGRVGGIMETKKIAAIAEVHYAQIAPHLYAGPIEAAANLHVDLSTPNFLIQESIGKMENFHAKLLKKPLPWENGYFLPTTDPGLGVELNEDVAAANPYTGQRLHLEMHQKPLN</sequence>
<dbReference type="InterPro" id="IPR029065">
    <property type="entry name" value="Enolase_C-like"/>
</dbReference>
<dbReference type="Gene3D" id="3.30.390.10">
    <property type="entry name" value="Enolase-like, N-terminal domain"/>
    <property type="match status" value="1"/>
</dbReference>
<reference evidence="3" key="1">
    <citation type="submission" date="2020-05" db="EMBL/GenBank/DDBJ databases">
        <authorList>
            <person name="Chiriac C."/>
            <person name="Salcher M."/>
            <person name="Ghai R."/>
            <person name="Kavagutti S V."/>
        </authorList>
    </citation>
    <scope>NUCLEOTIDE SEQUENCE</scope>
</reference>
<dbReference type="SMART" id="SM00922">
    <property type="entry name" value="MR_MLE"/>
    <property type="match status" value="1"/>
</dbReference>
<accession>A0A6J6DBB8</accession>
<proteinExistence type="predicted"/>
<gene>
    <name evidence="3" type="ORF">UFOPK1643_00195</name>
</gene>
<feature type="domain" description="Mandelate racemase/muconate lactonizing enzyme C-terminal" evidence="2">
    <location>
        <begin position="145"/>
        <end position="254"/>
    </location>
</feature>
<dbReference type="CDD" id="cd03316">
    <property type="entry name" value="MR_like"/>
    <property type="match status" value="1"/>
</dbReference>
<dbReference type="PANTHER" id="PTHR48080">
    <property type="entry name" value="D-GALACTONATE DEHYDRATASE-RELATED"/>
    <property type="match status" value="1"/>
</dbReference>
<dbReference type="AlphaFoldDB" id="A0A6J6DBB8"/>
<evidence type="ECO:0000313" key="3">
    <source>
        <dbReference type="EMBL" id="CAB4561267.1"/>
    </source>
</evidence>
<dbReference type="Pfam" id="PF13378">
    <property type="entry name" value="MR_MLE_C"/>
    <property type="match status" value="1"/>
</dbReference>
<dbReference type="PANTHER" id="PTHR48080:SF2">
    <property type="entry name" value="D-GALACTONATE DEHYDRATASE"/>
    <property type="match status" value="1"/>
</dbReference>
<evidence type="ECO:0000259" key="2">
    <source>
        <dbReference type="SMART" id="SM00922"/>
    </source>
</evidence>
<dbReference type="InterPro" id="IPR036849">
    <property type="entry name" value="Enolase-like_C_sf"/>
</dbReference>
<dbReference type="GO" id="GO:0016829">
    <property type="term" value="F:lyase activity"/>
    <property type="evidence" value="ECO:0007669"/>
    <property type="project" value="UniProtKB-KW"/>
</dbReference>
<dbReference type="InterPro" id="IPR013341">
    <property type="entry name" value="Mandelate_racemase_N_dom"/>
</dbReference>
<protein>
    <submittedName>
        <fullName evidence="3">Unannotated protein</fullName>
    </submittedName>
</protein>
<name>A0A6J6DBB8_9ZZZZ</name>